<protein>
    <submittedName>
        <fullName evidence="1">Uncharacterized protein</fullName>
    </submittedName>
</protein>
<gene>
    <name evidence="1" type="ORF">BCF74_101261</name>
</gene>
<dbReference type="OrthoDB" id="4843519at2"/>
<evidence type="ECO:0000313" key="1">
    <source>
        <dbReference type="EMBL" id="PRY63854.1"/>
    </source>
</evidence>
<comment type="caution">
    <text evidence="1">The sequence shown here is derived from an EMBL/GenBank/DDBJ whole genome shotgun (WGS) entry which is preliminary data.</text>
</comment>
<dbReference type="AlphaFoldDB" id="A0A2T0V119"/>
<sequence>MTRLAAAIIAMATRLLPQQERRRYAEELDTDMRSLPRSRRVTYAVSVLLAAPRLRWHLLTRLAEGPAPACFFGLHDDRTTHPNPESHIVISRECRRCHRITDPRQYEPRRRVNDLRAWYSAGSSRT</sequence>
<accession>A0A2T0V119</accession>
<proteinExistence type="predicted"/>
<name>A0A2T0V119_9MICO</name>
<evidence type="ECO:0000313" key="2">
    <source>
        <dbReference type="Proteomes" id="UP000237822"/>
    </source>
</evidence>
<organism evidence="1 2">
    <name type="scientific">Knoellia remsis</name>
    <dbReference type="NCBI Taxonomy" id="407159"/>
    <lineage>
        <taxon>Bacteria</taxon>
        <taxon>Bacillati</taxon>
        <taxon>Actinomycetota</taxon>
        <taxon>Actinomycetes</taxon>
        <taxon>Micrococcales</taxon>
        <taxon>Intrasporangiaceae</taxon>
        <taxon>Knoellia</taxon>
    </lineage>
</organism>
<dbReference type="Proteomes" id="UP000237822">
    <property type="component" value="Unassembled WGS sequence"/>
</dbReference>
<dbReference type="EMBL" id="PVTI01000001">
    <property type="protein sequence ID" value="PRY63854.1"/>
    <property type="molecule type" value="Genomic_DNA"/>
</dbReference>
<reference evidence="1 2" key="1">
    <citation type="submission" date="2018-03" db="EMBL/GenBank/DDBJ databases">
        <title>Genomic Encyclopedia of Archaeal and Bacterial Type Strains, Phase II (KMG-II): from individual species to whole genera.</title>
        <authorList>
            <person name="Goeker M."/>
        </authorList>
    </citation>
    <scope>NUCLEOTIDE SEQUENCE [LARGE SCALE GENOMIC DNA]</scope>
    <source>
        <strain evidence="1 2">ATCC BAA-1496</strain>
    </source>
</reference>
<dbReference type="RefSeq" id="WP_106296126.1">
    <property type="nucleotide sequence ID" value="NZ_PVTI01000001.1"/>
</dbReference>
<keyword evidence="2" id="KW-1185">Reference proteome</keyword>